<organism evidence="1">
    <name type="scientific">Rhizophora mucronata</name>
    <name type="common">Asiatic mangrove</name>
    <dbReference type="NCBI Taxonomy" id="61149"/>
    <lineage>
        <taxon>Eukaryota</taxon>
        <taxon>Viridiplantae</taxon>
        <taxon>Streptophyta</taxon>
        <taxon>Embryophyta</taxon>
        <taxon>Tracheophyta</taxon>
        <taxon>Spermatophyta</taxon>
        <taxon>Magnoliopsida</taxon>
        <taxon>eudicotyledons</taxon>
        <taxon>Gunneridae</taxon>
        <taxon>Pentapetalae</taxon>
        <taxon>rosids</taxon>
        <taxon>fabids</taxon>
        <taxon>Malpighiales</taxon>
        <taxon>Rhizophoraceae</taxon>
        <taxon>Rhizophora</taxon>
    </lineage>
</organism>
<protein>
    <submittedName>
        <fullName evidence="1">Uncharacterized protein</fullName>
    </submittedName>
</protein>
<dbReference type="EMBL" id="GGEC01065894">
    <property type="protein sequence ID" value="MBX46378.1"/>
    <property type="molecule type" value="Transcribed_RNA"/>
</dbReference>
<sequence>MCKSNSQFRRLGQFSARSEQRGIFIIPRSYGKG</sequence>
<name>A0A2P2NV42_RHIMU</name>
<proteinExistence type="predicted"/>
<accession>A0A2P2NV42</accession>
<dbReference type="AlphaFoldDB" id="A0A2P2NV42"/>
<reference evidence="1" key="1">
    <citation type="submission" date="2018-02" db="EMBL/GenBank/DDBJ databases">
        <title>Rhizophora mucronata_Transcriptome.</title>
        <authorList>
            <person name="Meera S.P."/>
            <person name="Sreeshan A."/>
            <person name="Augustine A."/>
        </authorList>
    </citation>
    <scope>NUCLEOTIDE SEQUENCE</scope>
    <source>
        <tissue evidence="1">Leaf</tissue>
    </source>
</reference>
<evidence type="ECO:0000313" key="1">
    <source>
        <dbReference type="EMBL" id="MBX46378.1"/>
    </source>
</evidence>